<sequence length="508" mass="55247">MSSENKITDSDLSAAINQDDPEKGKSNSDDAPSEAADHEGGLIVYWEHPESEDPENPLNWSDKRKWAMIGILSFLSLLVPLASSMLAPGVPQVLEEFDITNDQLATFVVSVFVLGFALGPIVIAPLSEVYGRNLVYHVCNATFTVFTIACALATNMGMLIAFRFLAGFSGVAVLTIGSGSIVDMMPANRRGRAMALWTGGPILGPVVGPVCGGFLVEDLGWRWVFWVIAIASGVTTLASIFILRESYAPLILERKAARLRKETGNPGYQSKLKSAEPPKKVFARSIVRPMRLLFTSPLVTILSTYVAIIYGLMYILFTTFTFVFEQYYGFSARSAGLVFIGGGIGNILGQFLVGFLSDRLIEAEKRKGNQPEPEIRLSLWITVPSALTLSAGLLIYGWGAQFHVHWIVPVFGTGIMGFGLIGIFMSILTYLVDVYQEHAASVTAANAVLRSVLGAVLPLIGLQMYNALGLGWGNTLLGLICFVLAPVTWILAIFGTRIRQHPKFVNKI</sequence>
<evidence type="ECO:0000256" key="6">
    <source>
        <dbReference type="SAM" id="MobiDB-lite"/>
    </source>
</evidence>
<feature type="domain" description="Major facilitator superfamily (MFS) profile" evidence="8">
    <location>
        <begin position="68"/>
        <end position="503"/>
    </location>
</feature>
<comment type="similarity">
    <text evidence="2">Belongs to the major facilitator superfamily.</text>
</comment>
<dbReference type="InterPro" id="IPR020846">
    <property type="entry name" value="MFS_dom"/>
</dbReference>
<dbReference type="OMA" id="PWNWSER"/>
<dbReference type="Proteomes" id="UP000030651">
    <property type="component" value="Unassembled WGS sequence"/>
</dbReference>
<evidence type="ECO:0000313" key="10">
    <source>
        <dbReference type="Proteomes" id="UP000030651"/>
    </source>
</evidence>
<evidence type="ECO:0000256" key="2">
    <source>
        <dbReference type="ARBA" id="ARBA00008335"/>
    </source>
</evidence>
<gene>
    <name evidence="9" type="ORF">PFICI_01278</name>
</gene>
<dbReference type="AlphaFoldDB" id="W3XNC5"/>
<keyword evidence="10" id="KW-1185">Reference proteome</keyword>
<dbReference type="FunFam" id="1.20.1250.20:FF:000011">
    <property type="entry name" value="MFS multidrug transporter, putative"/>
    <property type="match status" value="1"/>
</dbReference>
<evidence type="ECO:0000256" key="7">
    <source>
        <dbReference type="SAM" id="Phobius"/>
    </source>
</evidence>
<proteinExistence type="inferred from homology"/>
<dbReference type="RefSeq" id="XP_007828050.1">
    <property type="nucleotide sequence ID" value="XM_007829859.1"/>
</dbReference>
<dbReference type="OrthoDB" id="5296287at2759"/>
<dbReference type="GeneID" id="19266291"/>
<feature type="transmembrane region" description="Helical" evidence="7">
    <location>
        <begin position="221"/>
        <end position="243"/>
    </location>
</feature>
<dbReference type="PROSITE" id="PS50850">
    <property type="entry name" value="MFS"/>
    <property type="match status" value="1"/>
</dbReference>
<dbReference type="GO" id="GO:0016020">
    <property type="term" value="C:membrane"/>
    <property type="evidence" value="ECO:0007669"/>
    <property type="project" value="UniProtKB-SubCell"/>
</dbReference>
<accession>W3XNC5</accession>
<dbReference type="Gene3D" id="1.20.1250.20">
    <property type="entry name" value="MFS general substrate transporter like domains"/>
    <property type="match status" value="1"/>
</dbReference>
<feature type="transmembrane region" description="Helical" evidence="7">
    <location>
        <begin position="66"/>
        <end position="87"/>
    </location>
</feature>
<feature type="region of interest" description="Disordered" evidence="6">
    <location>
        <begin position="1"/>
        <end position="36"/>
    </location>
</feature>
<dbReference type="HOGENOM" id="CLU_008455_1_2_1"/>
<dbReference type="PANTHER" id="PTHR23502">
    <property type="entry name" value="MAJOR FACILITATOR SUPERFAMILY"/>
    <property type="match status" value="1"/>
</dbReference>
<dbReference type="GO" id="GO:0022857">
    <property type="term" value="F:transmembrane transporter activity"/>
    <property type="evidence" value="ECO:0007669"/>
    <property type="project" value="InterPro"/>
</dbReference>
<feature type="transmembrane region" description="Helical" evidence="7">
    <location>
        <begin position="194"/>
        <end position="215"/>
    </location>
</feature>
<dbReference type="eggNOG" id="KOG0255">
    <property type="taxonomic scope" value="Eukaryota"/>
</dbReference>
<feature type="transmembrane region" description="Helical" evidence="7">
    <location>
        <begin position="471"/>
        <end position="494"/>
    </location>
</feature>
<evidence type="ECO:0000313" key="9">
    <source>
        <dbReference type="EMBL" id="ETS87450.1"/>
    </source>
</evidence>
<feature type="transmembrane region" description="Helical" evidence="7">
    <location>
        <begin position="444"/>
        <end position="465"/>
    </location>
</feature>
<feature type="transmembrane region" description="Helical" evidence="7">
    <location>
        <begin position="134"/>
        <end position="154"/>
    </location>
</feature>
<dbReference type="InterPro" id="IPR011701">
    <property type="entry name" value="MFS"/>
</dbReference>
<evidence type="ECO:0000256" key="5">
    <source>
        <dbReference type="ARBA" id="ARBA00023136"/>
    </source>
</evidence>
<feature type="transmembrane region" description="Helical" evidence="7">
    <location>
        <begin position="404"/>
        <end position="432"/>
    </location>
</feature>
<protein>
    <recommendedName>
        <fullName evidence="8">Major facilitator superfamily (MFS) profile domain-containing protein</fullName>
    </recommendedName>
</protein>
<feature type="transmembrane region" description="Helical" evidence="7">
    <location>
        <begin position="107"/>
        <end position="127"/>
    </location>
</feature>
<dbReference type="InterPro" id="IPR036259">
    <property type="entry name" value="MFS_trans_sf"/>
</dbReference>
<evidence type="ECO:0000259" key="8">
    <source>
        <dbReference type="PROSITE" id="PS50850"/>
    </source>
</evidence>
<dbReference type="PANTHER" id="PTHR23502:SF68">
    <property type="entry name" value="MULTIDRUG TRANSPORTER, PUTATIVE (AFU_ORTHOLOGUE AFUA_3G01120)-RELATED"/>
    <property type="match status" value="1"/>
</dbReference>
<reference evidence="10" key="1">
    <citation type="journal article" date="2015" name="BMC Genomics">
        <title>Genomic and transcriptomic analysis of the endophytic fungus Pestalotiopsis fici reveals its lifestyle and high potential for synthesis of natural products.</title>
        <authorList>
            <person name="Wang X."/>
            <person name="Zhang X."/>
            <person name="Liu L."/>
            <person name="Xiang M."/>
            <person name="Wang W."/>
            <person name="Sun X."/>
            <person name="Che Y."/>
            <person name="Guo L."/>
            <person name="Liu G."/>
            <person name="Guo L."/>
            <person name="Wang C."/>
            <person name="Yin W.B."/>
            <person name="Stadler M."/>
            <person name="Zhang X."/>
            <person name="Liu X."/>
        </authorList>
    </citation>
    <scope>NUCLEOTIDE SEQUENCE [LARGE SCALE GENOMIC DNA]</scope>
    <source>
        <strain evidence="10">W106-1 / CGMCC3.15140</strain>
    </source>
</reference>
<feature type="transmembrane region" description="Helical" evidence="7">
    <location>
        <begin position="377"/>
        <end position="398"/>
    </location>
</feature>
<feature type="transmembrane region" description="Helical" evidence="7">
    <location>
        <begin position="337"/>
        <end position="356"/>
    </location>
</feature>
<feature type="transmembrane region" description="Helical" evidence="7">
    <location>
        <begin position="160"/>
        <end position="182"/>
    </location>
</feature>
<dbReference type="InParanoid" id="W3XNC5"/>
<evidence type="ECO:0000256" key="4">
    <source>
        <dbReference type="ARBA" id="ARBA00022989"/>
    </source>
</evidence>
<comment type="subcellular location">
    <subcellularLocation>
        <location evidence="1">Membrane</location>
        <topology evidence="1">Multi-pass membrane protein</topology>
    </subcellularLocation>
</comment>
<keyword evidence="4 7" id="KW-1133">Transmembrane helix</keyword>
<dbReference type="Pfam" id="PF07690">
    <property type="entry name" value="MFS_1"/>
    <property type="match status" value="1"/>
</dbReference>
<keyword evidence="5 7" id="KW-0472">Membrane</keyword>
<evidence type="ECO:0000256" key="3">
    <source>
        <dbReference type="ARBA" id="ARBA00022692"/>
    </source>
</evidence>
<evidence type="ECO:0000256" key="1">
    <source>
        <dbReference type="ARBA" id="ARBA00004141"/>
    </source>
</evidence>
<dbReference type="EMBL" id="KI912109">
    <property type="protein sequence ID" value="ETS87450.1"/>
    <property type="molecule type" value="Genomic_DNA"/>
</dbReference>
<dbReference type="KEGG" id="pfy:PFICI_01278"/>
<dbReference type="CDD" id="cd17323">
    <property type="entry name" value="MFS_Tpo1_MDR_like"/>
    <property type="match status" value="1"/>
</dbReference>
<dbReference type="SUPFAM" id="SSF103473">
    <property type="entry name" value="MFS general substrate transporter"/>
    <property type="match status" value="1"/>
</dbReference>
<keyword evidence="3 7" id="KW-0812">Transmembrane</keyword>
<organism evidence="9 10">
    <name type="scientific">Pestalotiopsis fici (strain W106-1 / CGMCC3.15140)</name>
    <dbReference type="NCBI Taxonomy" id="1229662"/>
    <lineage>
        <taxon>Eukaryota</taxon>
        <taxon>Fungi</taxon>
        <taxon>Dikarya</taxon>
        <taxon>Ascomycota</taxon>
        <taxon>Pezizomycotina</taxon>
        <taxon>Sordariomycetes</taxon>
        <taxon>Xylariomycetidae</taxon>
        <taxon>Amphisphaeriales</taxon>
        <taxon>Sporocadaceae</taxon>
        <taxon>Pestalotiopsis</taxon>
    </lineage>
</organism>
<name>W3XNC5_PESFW</name>
<feature type="transmembrane region" description="Helical" evidence="7">
    <location>
        <begin position="292"/>
        <end position="317"/>
    </location>
</feature>